<keyword evidence="4" id="KW-0238">DNA-binding</keyword>
<evidence type="ECO:0000256" key="5">
    <source>
        <dbReference type="ARBA" id="ARBA00023159"/>
    </source>
</evidence>
<feature type="domain" description="HTH myb-type" evidence="10">
    <location>
        <begin position="15"/>
        <end position="67"/>
    </location>
</feature>
<keyword evidence="7" id="KW-0539">Nucleus</keyword>
<dbReference type="Pfam" id="PF00249">
    <property type="entry name" value="Myb_DNA-binding"/>
    <property type="match status" value="2"/>
</dbReference>
<evidence type="ECO:0000313" key="12">
    <source>
        <dbReference type="Proteomes" id="UP000434276"/>
    </source>
</evidence>
<comment type="subcellular location">
    <subcellularLocation>
        <location evidence="1">Nucleus</location>
    </subcellularLocation>
</comment>
<dbReference type="Proteomes" id="UP000434276">
    <property type="component" value="Unassembled WGS sequence"/>
</dbReference>
<evidence type="ECO:0000256" key="8">
    <source>
        <dbReference type="SAM" id="MobiDB-lite"/>
    </source>
</evidence>
<feature type="compositionally biased region" description="Basic and acidic residues" evidence="8">
    <location>
        <begin position="1"/>
        <end position="15"/>
    </location>
</feature>
<dbReference type="GO" id="GO:0005634">
    <property type="term" value="C:nucleus"/>
    <property type="evidence" value="ECO:0007669"/>
    <property type="project" value="UniProtKB-SubCell"/>
</dbReference>
<feature type="domain" description="Myb-like" evidence="9">
    <location>
        <begin position="68"/>
        <end position="118"/>
    </location>
</feature>
<evidence type="ECO:0000256" key="1">
    <source>
        <dbReference type="ARBA" id="ARBA00004123"/>
    </source>
</evidence>
<dbReference type="Gene3D" id="1.10.10.60">
    <property type="entry name" value="Homeodomain-like"/>
    <property type="match status" value="2"/>
</dbReference>
<evidence type="ECO:0000256" key="6">
    <source>
        <dbReference type="ARBA" id="ARBA00023163"/>
    </source>
</evidence>
<dbReference type="EMBL" id="CACSHJ010000089">
    <property type="protein sequence ID" value="CAA0385153.1"/>
    <property type="molecule type" value="Genomic_DNA"/>
</dbReference>
<dbReference type="PANTHER" id="PTHR47997:SF68">
    <property type="entry name" value="MYB TRANSCRIPTION FACTOR"/>
    <property type="match status" value="1"/>
</dbReference>
<dbReference type="PANTHER" id="PTHR47997">
    <property type="entry name" value="MYB DOMAIN PROTEIN 55"/>
    <property type="match status" value="1"/>
</dbReference>
<evidence type="ECO:0000313" key="11">
    <source>
        <dbReference type="EMBL" id="CAA0385153.1"/>
    </source>
</evidence>
<dbReference type="GO" id="GO:0003677">
    <property type="term" value="F:DNA binding"/>
    <property type="evidence" value="ECO:0007669"/>
    <property type="project" value="UniProtKB-KW"/>
</dbReference>
<feature type="region of interest" description="Disordered" evidence="8">
    <location>
        <begin position="1"/>
        <end position="25"/>
    </location>
</feature>
<dbReference type="InterPro" id="IPR001005">
    <property type="entry name" value="SANT/Myb"/>
</dbReference>
<dbReference type="InterPro" id="IPR009057">
    <property type="entry name" value="Homeodomain-like_sf"/>
</dbReference>
<reference evidence="11 12" key="1">
    <citation type="submission" date="2019-12" db="EMBL/GenBank/DDBJ databases">
        <authorList>
            <person name="Jiao W.-B."/>
            <person name="Schneeberger K."/>
        </authorList>
    </citation>
    <scope>NUCLEOTIDE SEQUENCE [LARGE SCALE GENOMIC DNA]</scope>
    <source>
        <strain evidence="12">cv. C24</strain>
    </source>
</reference>
<keyword evidence="6" id="KW-0804">Transcription</keyword>
<evidence type="ECO:0000256" key="7">
    <source>
        <dbReference type="ARBA" id="ARBA00023242"/>
    </source>
</evidence>
<accession>A0A5S9XJ31</accession>
<evidence type="ECO:0000259" key="10">
    <source>
        <dbReference type="PROSITE" id="PS51294"/>
    </source>
</evidence>
<sequence>MVFKSEKSNREMKSKEKQRKGLWSPEEDEKLRSHVLKYGHGCWSTIPIQAGLQRNGKSCRLRWVNYLRPGLKKSLFTKQEETILLSLHSMLGNKWSQISKFLPGRTDNEIKNYWHSNLKKGVTLKQHETTKKHQTPLITNSLEALQSSTERSSSSINVGETSNAQTSSFSPNLVFSEWLDHSLLMDQSPQKSSYVQNLVSPEERGFIGPCGPRYLGNNSLPDFVPNSEFLLDDEISSEIEFCTSFSDNFLFDGLINELRPM</sequence>
<protein>
    <submittedName>
        <fullName evidence="11">Uncharacterized protein</fullName>
    </submittedName>
</protein>
<feature type="domain" description="HTH myb-type" evidence="10">
    <location>
        <begin position="68"/>
        <end position="122"/>
    </location>
</feature>
<dbReference type="PROSITE" id="PS50090">
    <property type="entry name" value="MYB_LIKE"/>
    <property type="match status" value="2"/>
</dbReference>
<feature type="domain" description="Myb-like" evidence="9">
    <location>
        <begin position="15"/>
        <end position="67"/>
    </location>
</feature>
<dbReference type="OrthoDB" id="2143914at2759"/>
<dbReference type="ExpressionAtlas" id="A0A5S9XJ31">
    <property type="expression patterns" value="baseline and differential"/>
</dbReference>
<evidence type="ECO:0000256" key="4">
    <source>
        <dbReference type="ARBA" id="ARBA00023125"/>
    </source>
</evidence>
<keyword evidence="5" id="KW-0010">Activator</keyword>
<evidence type="ECO:0000256" key="3">
    <source>
        <dbReference type="ARBA" id="ARBA00023015"/>
    </source>
</evidence>
<dbReference type="AlphaFoldDB" id="A0A5S9XJ31"/>
<dbReference type="SMART" id="SM00717">
    <property type="entry name" value="SANT"/>
    <property type="match status" value="2"/>
</dbReference>
<organism evidence="11 12">
    <name type="scientific">Arabidopsis thaliana</name>
    <name type="common">Mouse-ear cress</name>
    <dbReference type="NCBI Taxonomy" id="3702"/>
    <lineage>
        <taxon>Eukaryota</taxon>
        <taxon>Viridiplantae</taxon>
        <taxon>Streptophyta</taxon>
        <taxon>Embryophyta</taxon>
        <taxon>Tracheophyta</taxon>
        <taxon>Spermatophyta</taxon>
        <taxon>Magnoliopsida</taxon>
        <taxon>eudicotyledons</taxon>
        <taxon>Gunneridae</taxon>
        <taxon>Pentapetalae</taxon>
        <taxon>rosids</taxon>
        <taxon>malvids</taxon>
        <taxon>Brassicales</taxon>
        <taxon>Brassicaceae</taxon>
        <taxon>Camelineae</taxon>
        <taxon>Arabidopsis</taxon>
    </lineage>
</organism>
<dbReference type="InterPro" id="IPR017930">
    <property type="entry name" value="Myb_dom"/>
</dbReference>
<proteinExistence type="predicted"/>
<keyword evidence="2" id="KW-0677">Repeat</keyword>
<dbReference type="InterPro" id="IPR051953">
    <property type="entry name" value="Plant_SW-associated_TFs"/>
</dbReference>
<keyword evidence="3" id="KW-0805">Transcription regulation</keyword>
<dbReference type="GO" id="GO:0045893">
    <property type="term" value="P:positive regulation of DNA-templated transcription"/>
    <property type="evidence" value="ECO:0007669"/>
    <property type="project" value="UniProtKB-ARBA"/>
</dbReference>
<dbReference type="CDD" id="cd00167">
    <property type="entry name" value="SANT"/>
    <property type="match status" value="2"/>
</dbReference>
<name>A0A5S9XJ31_ARATH</name>
<evidence type="ECO:0000256" key="2">
    <source>
        <dbReference type="ARBA" id="ARBA00022737"/>
    </source>
</evidence>
<dbReference type="SUPFAM" id="SSF46689">
    <property type="entry name" value="Homeodomain-like"/>
    <property type="match status" value="1"/>
</dbReference>
<dbReference type="PROSITE" id="PS51294">
    <property type="entry name" value="HTH_MYB"/>
    <property type="match status" value="2"/>
</dbReference>
<dbReference type="FunFam" id="1.10.10.60:FF:000077">
    <property type="entry name" value="MYB transcription factor"/>
    <property type="match status" value="1"/>
</dbReference>
<evidence type="ECO:0000259" key="9">
    <source>
        <dbReference type="PROSITE" id="PS50090"/>
    </source>
</evidence>
<gene>
    <name evidence="11" type="ORF">C24_LOCUS15116</name>
</gene>